<evidence type="ECO:0000256" key="20">
    <source>
        <dbReference type="ARBA" id="ARBA00081012"/>
    </source>
</evidence>
<evidence type="ECO:0000256" key="4">
    <source>
        <dbReference type="ARBA" id="ARBA00005624"/>
    </source>
</evidence>
<dbReference type="GO" id="GO:0047131">
    <property type="term" value="F:saccharopine dehydrogenase (NAD+, L-glutamate-forming) activity"/>
    <property type="evidence" value="ECO:0007669"/>
    <property type="project" value="UniProtKB-EC"/>
</dbReference>
<evidence type="ECO:0000256" key="5">
    <source>
        <dbReference type="ARBA" id="ARBA00011881"/>
    </source>
</evidence>
<dbReference type="Gene3D" id="3.40.50.720">
    <property type="entry name" value="NAD(P)-binding Rossmann-like Domain"/>
    <property type="match status" value="3"/>
</dbReference>
<keyword evidence="12" id="KW-0520">NAD</keyword>
<evidence type="ECO:0000256" key="17">
    <source>
        <dbReference type="ARBA" id="ARBA00051926"/>
    </source>
</evidence>
<evidence type="ECO:0000256" key="18">
    <source>
        <dbReference type="ARBA" id="ARBA00055923"/>
    </source>
</evidence>
<dbReference type="GO" id="GO:0019878">
    <property type="term" value="P:lysine biosynthetic process via aminoadipic acid"/>
    <property type="evidence" value="ECO:0007669"/>
    <property type="project" value="TreeGrafter"/>
</dbReference>
<sequence length="929" mass="103205">MYRLLSQQGRRTRSCLAGQRRYEHHQAVMAIRREDVNPWERRAPLAPKHVKELTTAGVKVLIQPSNRRAIHEKNYMRAGAVLQEDLSEASLILGVKRPPEEKILPRKTYAFFSHTIKAQEANMGLLDNLLKKDVRLIDYEKMVDANGFRIVAFGHWAGIAGMINILHGLGLRFLALGHHTPFMHIGMAHNYRNVNQAIQAVRDCGYVISMGLMPKSIGPVTFCFTGTGNVSKGAQDILNELPVEFVEPHELKDVSETGDMTKVYATVLSRHHHLMRKSDGFYDPMEYEVHPELYTSHFRTSVAPYTTCLINGIYWDPQTPRLLRRLDAQKLMRPKTSPSVTEGSPGLPHKLLAICDISADTGGSIDFMNECTTIDKPFCMYDADQHIDHDSVEGNGILMCSIDNLPAQLPIGATEYFGDRLFPYLWEMLPSDATRPLDEEDFSPQVRDAVITSNGVLTPKFEYIEILRERREKAQIMKKSGMKRVLLLGSGYVSGPIVEYLTRDEKTQVTVASVLLKQAEELAAKYPNTIPIMLDASSQEGHLDSLVKDHDLVISMLPYTLHPLIAKHCIRRKVNMVTASYLSPAMKELQSSAEEAGITIVNEMGLDPGIDHMLAMECIDKAKADGCTVETYSSFCGGLPAPECSDNPLRYKFSWSPYGVLLNTISPAVFLKDGQVVSIPSGGALMESSTPMDFFPGFNLEGFPNRDSTTYAESYGIQTAHTLIRGTLRFKGFSKAMSGFVKLGLINSEPCPILKPTSCPVSWKELVCKLMGLSSSISHDAFEEAVFGRIGKDDFVMDTLRWFGMLSDESVVHADSVLAALAKHLEAKLSFDKSERDMIIMRNDIGLRHPTGELETKHISLAVYGDPTGFSAMAKTVGYPAAIAARMVLDGEITTKGLVVPMTKEIYGPALACLKEEGLHFMSKSTLQE</sequence>
<keyword evidence="24" id="KW-1185">Reference proteome</keyword>
<comment type="catalytic activity">
    <reaction evidence="17">
        <text>L-saccharopine + NAD(+) + H2O = (S)-2-amino-6-oxohexanoate + L-glutamate + NADH + H(+)</text>
        <dbReference type="Rhea" id="RHEA:24520"/>
        <dbReference type="ChEBI" id="CHEBI:15377"/>
        <dbReference type="ChEBI" id="CHEBI:15378"/>
        <dbReference type="ChEBI" id="CHEBI:29985"/>
        <dbReference type="ChEBI" id="CHEBI:57540"/>
        <dbReference type="ChEBI" id="CHEBI:57945"/>
        <dbReference type="ChEBI" id="CHEBI:57951"/>
        <dbReference type="ChEBI" id="CHEBI:58321"/>
        <dbReference type="EC" id="1.5.1.9"/>
    </reaction>
    <physiologicalReaction direction="left-to-right" evidence="17">
        <dbReference type="Rhea" id="RHEA:24521"/>
    </physiologicalReaction>
</comment>
<keyword evidence="10" id="KW-0007">Acetylation</keyword>
<comment type="subcellular location">
    <subcellularLocation>
        <location evidence="1">Mitochondrion</location>
    </subcellularLocation>
</comment>
<dbReference type="Pfam" id="PF05222">
    <property type="entry name" value="AlaDh_PNT_N"/>
    <property type="match status" value="1"/>
</dbReference>
<dbReference type="FunFam" id="3.40.50.720:FF:000087">
    <property type="entry name" value="alpha-aminoadipic semialdehyde synthase, mitochondrial"/>
    <property type="match status" value="1"/>
</dbReference>
<comment type="pathway">
    <text evidence="2">Amino-acid degradation; L-lysine degradation via saccharopine pathway; glutaryl-CoA from L-lysine: step 1/6.</text>
</comment>
<protein>
    <recommendedName>
        <fullName evidence="19">Alpha-aminoadipic semialdehyde synthase, mitochondrial</fullName>
        <ecNumber evidence="6">1.5.1.8</ecNumber>
        <ecNumber evidence="7">1.5.1.9</ecNumber>
    </recommendedName>
    <alternativeName>
        <fullName evidence="20">LKR/SDH</fullName>
    </alternativeName>
</protein>
<feature type="domain" description="Alanine dehydrogenase/pyridine nucleotide transhydrogenase N-terminal" evidence="22">
    <location>
        <begin position="30"/>
        <end position="160"/>
    </location>
</feature>
<dbReference type="InterPro" id="IPR005097">
    <property type="entry name" value="Sacchrp_dh_NADP-bd"/>
</dbReference>
<dbReference type="SMART" id="SM01002">
    <property type="entry name" value="AlaDh_PNT_C"/>
    <property type="match status" value="1"/>
</dbReference>
<dbReference type="InterPro" id="IPR032095">
    <property type="entry name" value="Sacchrp_dh-like_C"/>
</dbReference>
<dbReference type="Pfam" id="PF16653">
    <property type="entry name" value="Sacchrp_dh_C"/>
    <property type="match status" value="1"/>
</dbReference>
<comment type="similarity">
    <text evidence="4">In the N-terminal section; belongs to the AlaDH/PNT family.</text>
</comment>
<reference evidence="23 24" key="1">
    <citation type="journal article" date="2024" name="Genome Biol. Evol.">
        <title>Chromosome-level genome assembly of the viviparous eelpout Zoarces viviparus.</title>
        <authorList>
            <person name="Fuhrmann N."/>
            <person name="Brasseur M.V."/>
            <person name="Bakowski C.E."/>
            <person name="Podsiadlowski L."/>
            <person name="Prost S."/>
            <person name="Krehenwinkel H."/>
            <person name="Mayer C."/>
        </authorList>
    </citation>
    <scope>NUCLEOTIDE SEQUENCE [LARGE SCALE GENOMIC DNA]</scope>
    <source>
        <strain evidence="23">NO-MEL_2022_Ind0_liver</strain>
    </source>
</reference>
<evidence type="ECO:0000256" key="11">
    <source>
        <dbReference type="ARBA" id="ARBA00023002"/>
    </source>
</evidence>
<dbReference type="Proteomes" id="UP001488805">
    <property type="component" value="Unassembled WGS sequence"/>
</dbReference>
<dbReference type="FunFam" id="3.40.50.720:FF:000072">
    <property type="entry name" value="Saccharopine dehydrogenase [NADP(+), L-glutamate-forming]"/>
    <property type="match status" value="1"/>
</dbReference>
<evidence type="ECO:0000259" key="22">
    <source>
        <dbReference type="SMART" id="SM01003"/>
    </source>
</evidence>
<evidence type="ECO:0000259" key="21">
    <source>
        <dbReference type="SMART" id="SM01002"/>
    </source>
</evidence>
<keyword evidence="9" id="KW-0809">Transit peptide</keyword>
<organism evidence="23 24">
    <name type="scientific">Zoarces viviparus</name>
    <name type="common">Viviparous eelpout</name>
    <name type="synonym">Blennius viviparus</name>
    <dbReference type="NCBI Taxonomy" id="48416"/>
    <lineage>
        <taxon>Eukaryota</taxon>
        <taxon>Metazoa</taxon>
        <taxon>Chordata</taxon>
        <taxon>Craniata</taxon>
        <taxon>Vertebrata</taxon>
        <taxon>Euteleostomi</taxon>
        <taxon>Actinopterygii</taxon>
        <taxon>Neopterygii</taxon>
        <taxon>Teleostei</taxon>
        <taxon>Neoteleostei</taxon>
        <taxon>Acanthomorphata</taxon>
        <taxon>Eupercaria</taxon>
        <taxon>Perciformes</taxon>
        <taxon>Cottioidei</taxon>
        <taxon>Zoarcales</taxon>
        <taxon>Zoarcidae</taxon>
        <taxon>Zoarcinae</taxon>
        <taxon>Zoarces</taxon>
    </lineage>
</organism>
<dbReference type="InterPro" id="IPR036291">
    <property type="entry name" value="NAD(P)-bd_dom_sf"/>
</dbReference>
<dbReference type="PANTHER" id="PTHR11133:SF22">
    <property type="entry name" value="ALPHA-AMINOADIPIC SEMIALDEHYDE SYNTHASE, MITOCHONDRIAL"/>
    <property type="match status" value="1"/>
</dbReference>
<dbReference type="PANTHER" id="PTHR11133">
    <property type="entry name" value="SACCHAROPINE DEHYDROGENASE"/>
    <property type="match status" value="1"/>
</dbReference>
<dbReference type="Gene3D" id="3.30.360.10">
    <property type="entry name" value="Dihydrodipicolinate Reductase, domain 2"/>
    <property type="match status" value="1"/>
</dbReference>
<keyword evidence="11" id="KW-0560">Oxidoreductase</keyword>
<dbReference type="EMBL" id="JBCEZU010000575">
    <property type="protein sequence ID" value="KAK9516165.1"/>
    <property type="molecule type" value="Genomic_DNA"/>
</dbReference>
<evidence type="ECO:0000256" key="10">
    <source>
        <dbReference type="ARBA" id="ARBA00022990"/>
    </source>
</evidence>
<gene>
    <name evidence="23" type="ORF">VZT92_024115</name>
</gene>
<dbReference type="InterPro" id="IPR007698">
    <property type="entry name" value="AlaDH/PNT_NAD(H)-bd"/>
</dbReference>
<comment type="similarity">
    <text evidence="15">In the C-terminal section; belongs to the saccharopine dehydrogenase family.</text>
</comment>
<dbReference type="GO" id="GO:0047130">
    <property type="term" value="F:saccharopine dehydrogenase (NADP+, L-lysine-forming) activity"/>
    <property type="evidence" value="ECO:0007669"/>
    <property type="project" value="UniProtKB-EC"/>
</dbReference>
<evidence type="ECO:0000256" key="15">
    <source>
        <dbReference type="ARBA" id="ARBA00025744"/>
    </source>
</evidence>
<comment type="function">
    <text evidence="18">Bifunctional enzyme that catalyzes the first two steps in lysine degradation.</text>
</comment>
<accession>A0AAW1E2Y3</accession>
<evidence type="ECO:0000256" key="14">
    <source>
        <dbReference type="ARBA" id="ARBA00023268"/>
    </source>
</evidence>
<evidence type="ECO:0000256" key="3">
    <source>
        <dbReference type="ARBA" id="ARBA00004720"/>
    </source>
</evidence>
<dbReference type="EC" id="1.5.1.9" evidence="7"/>
<evidence type="ECO:0000256" key="13">
    <source>
        <dbReference type="ARBA" id="ARBA00023128"/>
    </source>
</evidence>
<evidence type="ECO:0000256" key="6">
    <source>
        <dbReference type="ARBA" id="ARBA00012846"/>
    </source>
</evidence>
<dbReference type="SUPFAM" id="SSF51735">
    <property type="entry name" value="NAD(P)-binding Rossmann-fold domains"/>
    <property type="match status" value="1"/>
</dbReference>
<evidence type="ECO:0000256" key="7">
    <source>
        <dbReference type="ARBA" id="ARBA00012849"/>
    </source>
</evidence>
<dbReference type="SUPFAM" id="SSF52283">
    <property type="entry name" value="Formate/glycerate dehydrogenase catalytic domain-like"/>
    <property type="match status" value="1"/>
</dbReference>
<dbReference type="FunFam" id="3.30.360.10:FF:000008">
    <property type="entry name" value="Alpha-aminoadipic semialdehyde synthase, mitochondrial"/>
    <property type="match status" value="1"/>
</dbReference>
<dbReference type="EC" id="1.5.1.8" evidence="6"/>
<name>A0AAW1E2Y3_ZOAVI</name>
<dbReference type="Gene3D" id="1.10.1870.10">
    <property type="entry name" value="Domain 3, Saccharopine reductase"/>
    <property type="match status" value="1"/>
</dbReference>
<dbReference type="GO" id="GO:0006554">
    <property type="term" value="P:lysine catabolic process"/>
    <property type="evidence" value="ECO:0007669"/>
    <property type="project" value="UniProtKB-ARBA"/>
</dbReference>
<evidence type="ECO:0000313" key="24">
    <source>
        <dbReference type="Proteomes" id="UP001488805"/>
    </source>
</evidence>
<dbReference type="SMART" id="SM01003">
    <property type="entry name" value="AlaDh_PNT_N"/>
    <property type="match status" value="1"/>
</dbReference>
<comment type="caution">
    <text evidence="23">The sequence shown here is derived from an EMBL/GenBank/DDBJ whole genome shotgun (WGS) entry which is preliminary data.</text>
</comment>
<dbReference type="CDD" id="cd12189">
    <property type="entry name" value="LKR_SDH_like"/>
    <property type="match status" value="1"/>
</dbReference>
<dbReference type="Pfam" id="PF03435">
    <property type="entry name" value="Sacchrp_dh_NADP"/>
    <property type="match status" value="1"/>
</dbReference>
<dbReference type="SUPFAM" id="SSF55347">
    <property type="entry name" value="Glyceraldehyde-3-phosphate dehydrogenase-like, C-terminal domain"/>
    <property type="match status" value="1"/>
</dbReference>
<evidence type="ECO:0000256" key="12">
    <source>
        <dbReference type="ARBA" id="ARBA00023027"/>
    </source>
</evidence>
<comment type="catalytic activity">
    <reaction evidence="16">
        <text>L-saccharopine + NADP(+) + H2O = L-lysine + 2-oxoglutarate + NADPH + H(+)</text>
        <dbReference type="Rhea" id="RHEA:19373"/>
        <dbReference type="ChEBI" id="CHEBI:15377"/>
        <dbReference type="ChEBI" id="CHEBI:15378"/>
        <dbReference type="ChEBI" id="CHEBI:16810"/>
        <dbReference type="ChEBI" id="CHEBI:32551"/>
        <dbReference type="ChEBI" id="CHEBI:57783"/>
        <dbReference type="ChEBI" id="CHEBI:57951"/>
        <dbReference type="ChEBI" id="CHEBI:58349"/>
        <dbReference type="EC" id="1.5.1.8"/>
    </reaction>
    <physiologicalReaction direction="right-to-left" evidence="16">
        <dbReference type="Rhea" id="RHEA:19375"/>
    </physiologicalReaction>
</comment>
<comment type="subunit">
    <text evidence="5">Homotetramer.</text>
</comment>
<keyword evidence="13" id="KW-0496">Mitochondrion</keyword>
<evidence type="ECO:0000256" key="8">
    <source>
        <dbReference type="ARBA" id="ARBA00022857"/>
    </source>
</evidence>
<dbReference type="FunFam" id="1.10.1870.10:FF:000001">
    <property type="entry name" value="Alpha-aminoadipic semialdehyde synthase, mitochondrial"/>
    <property type="match status" value="1"/>
</dbReference>
<keyword evidence="8" id="KW-0521">NADP</keyword>
<dbReference type="GO" id="GO:0005739">
    <property type="term" value="C:mitochondrion"/>
    <property type="evidence" value="ECO:0007669"/>
    <property type="project" value="UniProtKB-SubCell"/>
</dbReference>
<comment type="pathway">
    <text evidence="3">Amino-acid degradation; L-lysine degradation via saccharopine pathway; glutaryl-CoA from L-lysine: step 2/6.</text>
</comment>
<evidence type="ECO:0000256" key="19">
    <source>
        <dbReference type="ARBA" id="ARBA00072416"/>
    </source>
</evidence>
<proteinExistence type="inferred from homology"/>
<evidence type="ECO:0000256" key="9">
    <source>
        <dbReference type="ARBA" id="ARBA00022946"/>
    </source>
</evidence>
<dbReference type="InterPro" id="IPR007886">
    <property type="entry name" value="AlaDH/PNT_N"/>
</dbReference>
<dbReference type="InterPro" id="IPR051168">
    <property type="entry name" value="AASS"/>
</dbReference>
<feature type="domain" description="Alanine dehydrogenase/pyridine nucleotide transhydrogenase NAD(H)-binding" evidence="21">
    <location>
        <begin position="200"/>
        <end position="401"/>
    </location>
</feature>
<keyword evidence="14" id="KW-0511">Multifunctional enzyme</keyword>
<evidence type="ECO:0000313" key="23">
    <source>
        <dbReference type="EMBL" id="KAK9516165.1"/>
    </source>
</evidence>
<dbReference type="AlphaFoldDB" id="A0AAW1E2Y3"/>
<evidence type="ECO:0000256" key="1">
    <source>
        <dbReference type="ARBA" id="ARBA00004173"/>
    </source>
</evidence>
<evidence type="ECO:0000256" key="2">
    <source>
        <dbReference type="ARBA" id="ARBA00004682"/>
    </source>
</evidence>
<evidence type="ECO:0000256" key="16">
    <source>
        <dbReference type="ARBA" id="ARBA00051738"/>
    </source>
</evidence>